<dbReference type="Pfam" id="PF13432">
    <property type="entry name" value="TPR_16"/>
    <property type="match status" value="2"/>
</dbReference>
<dbReference type="SUPFAM" id="SSF48452">
    <property type="entry name" value="TPR-like"/>
    <property type="match status" value="2"/>
</dbReference>
<reference evidence="4 5" key="1">
    <citation type="submission" date="2023-03" db="EMBL/GenBank/DDBJ databases">
        <title>Novosphingobium cyanobacteriorum sp. nov., isolated from a eutrophic reservoir during the Microcystis bloom period.</title>
        <authorList>
            <person name="Kang M."/>
            <person name="Le V."/>
            <person name="Ko S.-R."/>
            <person name="Lee S.-A."/>
            <person name="Ahn C.-Y."/>
        </authorList>
    </citation>
    <scope>NUCLEOTIDE SEQUENCE [LARGE SCALE GENOMIC DNA]</scope>
    <source>
        <strain evidence="4 5">HBC54</strain>
    </source>
</reference>
<dbReference type="InterPro" id="IPR051012">
    <property type="entry name" value="CellSynth/LPSAsmb/PSIAsmb"/>
</dbReference>
<feature type="repeat" description="TPR" evidence="3">
    <location>
        <begin position="85"/>
        <end position="118"/>
    </location>
</feature>
<feature type="repeat" description="TPR" evidence="3">
    <location>
        <begin position="255"/>
        <end position="288"/>
    </location>
</feature>
<evidence type="ECO:0000256" key="1">
    <source>
        <dbReference type="ARBA" id="ARBA00022737"/>
    </source>
</evidence>
<organism evidence="4 5">
    <name type="scientific">Novosphingobium cyanobacteriorum</name>
    <dbReference type="NCBI Taxonomy" id="3024215"/>
    <lineage>
        <taxon>Bacteria</taxon>
        <taxon>Pseudomonadati</taxon>
        <taxon>Pseudomonadota</taxon>
        <taxon>Alphaproteobacteria</taxon>
        <taxon>Sphingomonadales</taxon>
        <taxon>Sphingomonadaceae</taxon>
        <taxon>Novosphingobium</taxon>
    </lineage>
</organism>
<evidence type="ECO:0000256" key="2">
    <source>
        <dbReference type="ARBA" id="ARBA00022803"/>
    </source>
</evidence>
<evidence type="ECO:0000313" key="4">
    <source>
        <dbReference type="EMBL" id="MDF8334061.1"/>
    </source>
</evidence>
<sequence>MLAVLATGPALGGESRLDAVRRQAAAALERRDPIAAEVPLREAIRQGVPADAVRAQLAQALLARNDRREARKVLGEGGFAPDTVELGWRIKGQLELAEGNLGAAAQAFDEALKIDPQDSDLWVQIASMRFTAGEQALSIEAAEQAVQLGPRNPRALALRGMLIREQFGLAAALPWFEAALGVLPDDPALLGEYAATLGDMGKYRDMLVVCRKLALVDPKNPRPLFQQAVLAARAGKTDLARAILLRTGSAFRDMPAAILLNGILEYRAGNTNLAVEQFDRLVRLQPDNLQARALLARALARQGDWRQLAQRFDADAQSAFARPYLKMLVGQAWVRLGQKERGQALIAAAGRAGPMPYTPIRADAPLAVLALRYTDAPNFASNAVPYIRALLAAGQGVEAQVVADRLRDANPGAAEANLLAGDVRMMRGDAAHALVDYGNGAAIRFNEPVLWRMDAALRALGRAADADSMTSRYLLQNPNSVSAMKLLAASWTQGPHQAAGPAMKAALMARGIPLSATSQ</sequence>
<keyword evidence="2 3" id="KW-0802">TPR repeat</keyword>
<name>A0ABT6CJJ6_9SPHN</name>
<dbReference type="InterPro" id="IPR019734">
    <property type="entry name" value="TPR_rpt"/>
</dbReference>
<evidence type="ECO:0000313" key="5">
    <source>
        <dbReference type="Proteomes" id="UP001222770"/>
    </source>
</evidence>
<proteinExistence type="predicted"/>
<protein>
    <submittedName>
        <fullName evidence="4">Tetratricopeptide repeat protein</fullName>
    </submittedName>
</protein>
<comment type="caution">
    <text evidence="4">The sequence shown here is derived from an EMBL/GenBank/DDBJ whole genome shotgun (WGS) entry which is preliminary data.</text>
</comment>
<dbReference type="InterPro" id="IPR011990">
    <property type="entry name" value="TPR-like_helical_dom_sf"/>
</dbReference>
<dbReference type="Proteomes" id="UP001222770">
    <property type="component" value="Unassembled WGS sequence"/>
</dbReference>
<dbReference type="Gene3D" id="1.25.40.10">
    <property type="entry name" value="Tetratricopeptide repeat domain"/>
    <property type="match status" value="2"/>
</dbReference>
<dbReference type="PROSITE" id="PS50005">
    <property type="entry name" value="TPR"/>
    <property type="match status" value="2"/>
</dbReference>
<dbReference type="RefSeq" id="WP_277278362.1">
    <property type="nucleotide sequence ID" value="NZ_JAROCY010000011.1"/>
</dbReference>
<dbReference type="EMBL" id="JAROCY010000011">
    <property type="protein sequence ID" value="MDF8334061.1"/>
    <property type="molecule type" value="Genomic_DNA"/>
</dbReference>
<accession>A0ABT6CJJ6</accession>
<keyword evidence="1" id="KW-0677">Repeat</keyword>
<dbReference type="SMART" id="SM00028">
    <property type="entry name" value="TPR"/>
    <property type="match status" value="5"/>
</dbReference>
<gene>
    <name evidence="4" type="ORF">POM99_12675</name>
</gene>
<evidence type="ECO:0000256" key="3">
    <source>
        <dbReference type="PROSITE-ProRule" id="PRU00339"/>
    </source>
</evidence>
<keyword evidence="5" id="KW-1185">Reference proteome</keyword>
<dbReference type="PANTHER" id="PTHR45586">
    <property type="entry name" value="TPR REPEAT-CONTAINING PROTEIN PA4667"/>
    <property type="match status" value="1"/>
</dbReference>
<dbReference type="PANTHER" id="PTHR45586:SF1">
    <property type="entry name" value="LIPOPOLYSACCHARIDE ASSEMBLY PROTEIN B"/>
    <property type="match status" value="1"/>
</dbReference>